<dbReference type="AlphaFoldDB" id="T1KWX0"/>
<keyword evidence="3 11" id="KW-0813">Transport</keyword>
<dbReference type="Pfam" id="PF02931">
    <property type="entry name" value="Neur_chan_LBD"/>
    <property type="match status" value="1"/>
</dbReference>
<feature type="transmembrane region" description="Helical" evidence="11">
    <location>
        <begin position="322"/>
        <end position="344"/>
    </location>
</feature>
<evidence type="ECO:0000256" key="8">
    <source>
        <dbReference type="ARBA" id="ARBA00023065"/>
    </source>
</evidence>
<dbReference type="PROSITE" id="PS00236">
    <property type="entry name" value="NEUROTR_ION_CHANNEL"/>
    <property type="match status" value="1"/>
</dbReference>
<evidence type="ECO:0000259" key="12">
    <source>
        <dbReference type="Pfam" id="PF02931"/>
    </source>
</evidence>
<dbReference type="HOGENOM" id="CLU_010920_1_4_1"/>
<gene>
    <name evidence="14" type="primary">107368168</name>
</gene>
<dbReference type="GO" id="GO:0005254">
    <property type="term" value="F:chloride channel activity"/>
    <property type="evidence" value="ECO:0007669"/>
    <property type="project" value="UniProtKB-ARBA"/>
</dbReference>
<evidence type="ECO:0000259" key="13">
    <source>
        <dbReference type="Pfam" id="PF02932"/>
    </source>
</evidence>
<evidence type="ECO:0000256" key="5">
    <source>
        <dbReference type="ARBA" id="ARBA00022692"/>
    </source>
</evidence>
<comment type="subcellular location">
    <subcellularLocation>
        <location evidence="2">Cell membrane</location>
    </subcellularLocation>
    <subcellularLocation>
        <location evidence="1">Membrane</location>
        <topology evidence="1">Multi-pass membrane protein</topology>
    </subcellularLocation>
</comment>
<dbReference type="InterPro" id="IPR006202">
    <property type="entry name" value="Neur_chan_lig-bd"/>
</dbReference>
<evidence type="ECO:0000256" key="9">
    <source>
        <dbReference type="ARBA" id="ARBA00023136"/>
    </source>
</evidence>
<keyword evidence="4" id="KW-1003">Cell membrane</keyword>
<accession>T1KWX0</accession>
<dbReference type="EnsemblMetazoa" id="tetur25g00320.1">
    <property type="protein sequence ID" value="tetur25g00320.1"/>
    <property type="gene ID" value="tetur25g00320"/>
</dbReference>
<feature type="domain" description="Neurotransmitter-gated ion-channel transmembrane" evidence="13">
    <location>
        <begin position="263"/>
        <end position="347"/>
    </location>
</feature>
<dbReference type="Gene3D" id="2.70.170.10">
    <property type="entry name" value="Neurotransmitter-gated ion-channel ligand-binding domain"/>
    <property type="match status" value="1"/>
</dbReference>
<dbReference type="InterPro" id="IPR006201">
    <property type="entry name" value="Neur_channel"/>
</dbReference>
<dbReference type="EMBL" id="CAEY01000675">
    <property type="status" value="NOT_ANNOTATED_CDS"/>
    <property type="molecule type" value="Genomic_DNA"/>
</dbReference>
<dbReference type="GO" id="GO:0005886">
    <property type="term" value="C:plasma membrane"/>
    <property type="evidence" value="ECO:0007669"/>
    <property type="project" value="UniProtKB-SubCell"/>
</dbReference>
<evidence type="ECO:0000256" key="7">
    <source>
        <dbReference type="ARBA" id="ARBA00022989"/>
    </source>
</evidence>
<name>T1KWX0_TETUR</name>
<keyword evidence="6" id="KW-0732">Signal</keyword>
<protein>
    <submittedName>
        <fullName evidence="14">Uncharacterized protein</fullName>
    </submittedName>
</protein>
<dbReference type="GO" id="GO:0004888">
    <property type="term" value="F:transmembrane signaling receptor activity"/>
    <property type="evidence" value="ECO:0007669"/>
    <property type="project" value="InterPro"/>
</dbReference>
<feature type="transmembrane region" description="Helical" evidence="11">
    <location>
        <begin position="259"/>
        <end position="280"/>
    </location>
</feature>
<dbReference type="InterPro" id="IPR018000">
    <property type="entry name" value="Neurotransmitter_ion_chnl_CS"/>
</dbReference>
<dbReference type="PRINTS" id="PR00253">
    <property type="entry name" value="GABAARECEPTR"/>
</dbReference>
<dbReference type="Pfam" id="PF02932">
    <property type="entry name" value="Neur_chan_memb"/>
    <property type="match status" value="1"/>
</dbReference>
<dbReference type="GO" id="GO:0005230">
    <property type="term" value="F:extracellular ligand-gated monoatomic ion channel activity"/>
    <property type="evidence" value="ECO:0007669"/>
    <property type="project" value="InterPro"/>
</dbReference>
<evidence type="ECO:0000256" key="6">
    <source>
        <dbReference type="ARBA" id="ARBA00022729"/>
    </source>
</evidence>
<dbReference type="CDD" id="cd19049">
    <property type="entry name" value="LGIC_TM_anion"/>
    <property type="match status" value="1"/>
</dbReference>
<dbReference type="KEGG" id="tut:107368168"/>
<dbReference type="InterPro" id="IPR036734">
    <property type="entry name" value="Neur_chan_lig-bd_sf"/>
</dbReference>
<evidence type="ECO:0000256" key="11">
    <source>
        <dbReference type="RuleBase" id="RU000687"/>
    </source>
</evidence>
<dbReference type="GO" id="GO:0099095">
    <property type="term" value="F:ligand-gated monoatomic anion channel activity"/>
    <property type="evidence" value="ECO:0007669"/>
    <property type="project" value="UniProtKB-ARBA"/>
</dbReference>
<feature type="domain" description="Neurotransmitter-gated ion-channel ligand-binding" evidence="12">
    <location>
        <begin position="56"/>
        <end position="255"/>
    </location>
</feature>
<proteinExistence type="inferred from homology"/>
<keyword evidence="10 11" id="KW-0407">Ion channel</keyword>
<reference evidence="14" key="2">
    <citation type="submission" date="2015-06" db="UniProtKB">
        <authorList>
            <consortium name="EnsemblMetazoa"/>
        </authorList>
    </citation>
    <scope>IDENTIFICATION</scope>
</reference>
<feature type="transmembrane region" description="Helical" evidence="11">
    <location>
        <begin position="17"/>
        <end position="38"/>
    </location>
</feature>
<evidence type="ECO:0000256" key="3">
    <source>
        <dbReference type="ARBA" id="ARBA00022448"/>
    </source>
</evidence>
<evidence type="ECO:0000256" key="2">
    <source>
        <dbReference type="ARBA" id="ARBA00004236"/>
    </source>
</evidence>
<dbReference type="InterPro" id="IPR006028">
    <property type="entry name" value="GABAA/Glycine_rcpt"/>
</dbReference>
<evidence type="ECO:0000256" key="10">
    <source>
        <dbReference type="ARBA" id="ARBA00023303"/>
    </source>
</evidence>
<feature type="transmembrane region" description="Helical" evidence="11">
    <location>
        <begin position="416"/>
        <end position="435"/>
    </location>
</feature>
<keyword evidence="8 11" id="KW-0406">Ion transport</keyword>
<dbReference type="eggNOG" id="KOG3644">
    <property type="taxonomic scope" value="Eukaryota"/>
</dbReference>
<keyword evidence="9 11" id="KW-0472">Membrane</keyword>
<dbReference type="OrthoDB" id="407674at2759"/>
<dbReference type="OMA" id="TSVKFHV"/>
<keyword evidence="15" id="KW-1185">Reference proteome</keyword>
<reference evidence="15" key="1">
    <citation type="submission" date="2011-08" db="EMBL/GenBank/DDBJ databases">
        <authorList>
            <person name="Rombauts S."/>
        </authorList>
    </citation>
    <scope>NUCLEOTIDE SEQUENCE</scope>
    <source>
        <strain evidence="15">London</strain>
    </source>
</reference>
<dbReference type="SUPFAM" id="SSF90112">
    <property type="entry name" value="Neurotransmitter-gated ion-channel transmembrane pore"/>
    <property type="match status" value="1"/>
</dbReference>
<sequence>MFYDWTEQLNRPKSQVYFVKIIYILQFLSTQMLPLIYAKEVDGSKLLNMKNILPPQYDNLQPPKENGKPTVVRFHVWVLSIDSIDEGSMTYVADIFISQSWKDHRLKIPDELTNTSSNYRLLPLKWLDYMWRPDSFFKNAKQVKFQEMTIPNHYIWLYSDKRILYMVKLTLLLSCAMKFQSYPHDTQTCELKIESLSYTMDDLIFDWETESPLVVESAIELPQHELVDYKLADCSQVYSSGNFTCVEVVFTLKRRLGYYIFHTYIPTCLIVIMSWISFWIKPEAVPARVTLCVTSLLTLSTQHAQSQKSLPPVSYIKAIDIFMSYCTIFVFASLMEYALVNILMTADEKLNSIPTTTTTTTNIYHQPSLRASTATGNNVPIVNENSTKIRTNSRRGSFRSSVFVKRRDRALIVDKVSRWGFPSTFVLLNIVYWSVYLDWS</sequence>
<dbReference type="NCBIfam" id="TIGR00860">
    <property type="entry name" value="LIC"/>
    <property type="match status" value="1"/>
</dbReference>
<evidence type="ECO:0000256" key="1">
    <source>
        <dbReference type="ARBA" id="ARBA00004141"/>
    </source>
</evidence>
<keyword evidence="7 11" id="KW-1133">Transmembrane helix</keyword>
<comment type="similarity">
    <text evidence="11">Belongs to the ligand-gated ion channel (TC 1.A.9) family.</text>
</comment>
<evidence type="ECO:0000313" key="14">
    <source>
        <dbReference type="EnsemblMetazoa" id="tetur25g00320.1"/>
    </source>
</evidence>
<dbReference type="SUPFAM" id="SSF63712">
    <property type="entry name" value="Nicotinic receptor ligand binding domain-like"/>
    <property type="match status" value="1"/>
</dbReference>
<dbReference type="Gene3D" id="1.20.58.390">
    <property type="entry name" value="Neurotransmitter-gated ion-channel transmembrane domain"/>
    <property type="match status" value="1"/>
</dbReference>
<organism evidence="14 15">
    <name type="scientific">Tetranychus urticae</name>
    <name type="common">Two-spotted spider mite</name>
    <dbReference type="NCBI Taxonomy" id="32264"/>
    <lineage>
        <taxon>Eukaryota</taxon>
        <taxon>Metazoa</taxon>
        <taxon>Ecdysozoa</taxon>
        <taxon>Arthropoda</taxon>
        <taxon>Chelicerata</taxon>
        <taxon>Arachnida</taxon>
        <taxon>Acari</taxon>
        <taxon>Acariformes</taxon>
        <taxon>Trombidiformes</taxon>
        <taxon>Prostigmata</taxon>
        <taxon>Eleutherengona</taxon>
        <taxon>Raphignathae</taxon>
        <taxon>Tetranychoidea</taxon>
        <taxon>Tetranychidae</taxon>
        <taxon>Tetranychus</taxon>
    </lineage>
</organism>
<dbReference type="Proteomes" id="UP000015104">
    <property type="component" value="Unassembled WGS sequence"/>
</dbReference>
<dbReference type="InterPro" id="IPR006029">
    <property type="entry name" value="Neurotrans-gated_channel_TM"/>
</dbReference>
<dbReference type="PRINTS" id="PR00252">
    <property type="entry name" value="NRIONCHANNEL"/>
</dbReference>
<keyword evidence="5 11" id="KW-0812">Transmembrane</keyword>
<evidence type="ECO:0000256" key="4">
    <source>
        <dbReference type="ARBA" id="ARBA00022475"/>
    </source>
</evidence>
<dbReference type="InterPro" id="IPR036719">
    <property type="entry name" value="Neuro-gated_channel_TM_sf"/>
</dbReference>
<dbReference type="InterPro" id="IPR038050">
    <property type="entry name" value="Neuro_actylchol_rec"/>
</dbReference>
<evidence type="ECO:0000313" key="15">
    <source>
        <dbReference type="Proteomes" id="UP000015104"/>
    </source>
</evidence>
<dbReference type="PANTHER" id="PTHR18945">
    <property type="entry name" value="NEUROTRANSMITTER GATED ION CHANNEL"/>
    <property type="match status" value="1"/>
</dbReference>